<gene>
    <name evidence="13" type="ORF">SS50377_25050</name>
    <name evidence="12" type="ORF">SS50377_jh018</name>
</gene>
<evidence type="ECO:0000256" key="4">
    <source>
        <dbReference type="ARBA" id="ARBA00022692"/>
    </source>
</evidence>
<dbReference type="EMBL" id="AUWU02000005">
    <property type="protein sequence ID" value="KAH0572935.1"/>
    <property type="molecule type" value="Genomic_DNA"/>
</dbReference>
<reference evidence="13" key="2">
    <citation type="submission" date="2020-12" db="EMBL/GenBank/DDBJ databases">
        <title>New Spironucleus salmonicida genome in near-complete chromosomes.</title>
        <authorList>
            <person name="Xu F."/>
            <person name="Kurt Z."/>
            <person name="Jimenez-Gonzalez A."/>
            <person name="Astvaldsson A."/>
            <person name="Andersson J.O."/>
            <person name="Svard S.G."/>
        </authorList>
    </citation>
    <scope>NUCLEOTIDE SEQUENCE</scope>
    <source>
        <strain evidence="13">ATCC 50377</strain>
    </source>
</reference>
<keyword evidence="3 10" id="KW-0808">Transferase</keyword>
<accession>V6LFN5</accession>
<dbReference type="GO" id="GO:0019706">
    <property type="term" value="F:protein-cysteine S-palmitoyltransferase activity"/>
    <property type="evidence" value="ECO:0007669"/>
    <property type="project" value="UniProtKB-EC"/>
</dbReference>
<keyword evidence="14" id="KW-1185">Reference proteome</keyword>
<name>V6LFN5_9EUKA</name>
<evidence type="ECO:0000256" key="8">
    <source>
        <dbReference type="ARBA" id="ARBA00023288"/>
    </source>
</evidence>
<feature type="transmembrane region" description="Helical" evidence="10">
    <location>
        <begin position="136"/>
        <end position="159"/>
    </location>
</feature>
<dbReference type="Proteomes" id="UP000018208">
    <property type="component" value="Unassembled WGS sequence"/>
</dbReference>
<keyword evidence="7" id="KW-0564">Palmitate</keyword>
<dbReference type="InterPro" id="IPR039859">
    <property type="entry name" value="PFA4/ZDH16/20/ERF2-like"/>
</dbReference>
<comment type="similarity">
    <text evidence="2 10">Belongs to the DHHC palmitoyltransferase family.</text>
</comment>
<feature type="transmembrane region" description="Helical" evidence="10">
    <location>
        <begin position="111"/>
        <end position="130"/>
    </location>
</feature>
<comment type="subcellular location">
    <subcellularLocation>
        <location evidence="1">Endomembrane system</location>
        <topology evidence="1">Multi-pass membrane protein</topology>
    </subcellularLocation>
</comment>
<keyword evidence="5 10" id="KW-1133">Transmembrane helix</keyword>
<dbReference type="VEuPathDB" id="GiardiaDB:SS50377_25050"/>
<feature type="domain" description="Palmitoyltransferase DHHC" evidence="11">
    <location>
        <begin position="69"/>
        <end position="151"/>
    </location>
</feature>
<evidence type="ECO:0000259" key="11">
    <source>
        <dbReference type="Pfam" id="PF01529"/>
    </source>
</evidence>
<dbReference type="PANTHER" id="PTHR22883:SF301">
    <property type="entry name" value="PALMITOYLTRANSFERASE ZDHHC12"/>
    <property type="match status" value="1"/>
</dbReference>
<dbReference type="KEGG" id="ssao:94299073"/>
<keyword evidence="4 10" id="KW-0812">Transmembrane</keyword>
<protein>
    <recommendedName>
        <fullName evidence="10">Palmitoyltransferase</fullName>
        <ecNumber evidence="10">2.3.1.225</ecNumber>
    </recommendedName>
</protein>
<evidence type="ECO:0000313" key="14">
    <source>
        <dbReference type="Proteomes" id="UP000018208"/>
    </source>
</evidence>
<dbReference type="RefSeq" id="XP_067763708.1">
    <property type="nucleotide sequence ID" value="XM_067908887.1"/>
</dbReference>
<evidence type="ECO:0000256" key="7">
    <source>
        <dbReference type="ARBA" id="ARBA00023139"/>
    </source>
</evidence>
<dbReference type="AlphaFoldDB" id="V6LFN5"/>
<evidence type="ECO:0000256" key="6">
    <source>
        <dbReference type="ARBA" id="ARBA00023136"/>
    </source>
</evidence>
<sequence>MSSYYTCVCQIQVYSPYSLHSSRMRQFNLIGPLLFAQILSVHNQPFTIPLVMAATYAIWKILQIAKDNRVPCSAQCLSQPLGVHCRHCDMCTKGFDHHCWWLGTCVVRDNYLYFISLLVSLYMQCFLGIIRKSQFSYFQIIYSSGFLYLNIILIIHLLVGGRR</sequence>
<organism evidence="12">
    <name type="scientific">Spironucleus salmonicida</name>
    <dbReference type="NCBI Taxonomy" id="348837"/>
    <lineage>
        <taxon>Eukaryota</taxon>
        <taxon>Metamonada</taxon>
        <taxon>Diplomonadida</taxon>
        <taxon>Hexamitidae</taxon>
        <taxon>Hexamitinae</taxon>
        <taxon>Spironucleus</taxon>
    </lineage>
</organism>
<keyword evidence="6 10" id="KW-0472">Membrane</keyword>
<keyword evidence="8" id="KW-0449">Lipoprotein</keyword>
<evidence type="ECO:0000256" key="2">
    <source>
        <dbReference type="ARBA" id="ARBA00008574"/>
    </source>
</evidence>
<comment type="catalytic activity">
    <reaction evidence="10">
        <text>L-cysteinyl-[protein] + hexadecanoyl-CoA = S-hexadecanoyl-L-cysteinyl-[protein] + CoA</text>
        <dbReference type="Rhea" id="RHEA:36683"/>
        <dbReference type="Rhea" id="RHEA-COMP:10131"/>
        <dbReference type="Rhea" id="RHEA-COMP:11032"/>
        <dbReference type="ChEBI" id="CHEBI:29950"/>
        <dbReference type="ChEBI" id="CHEBI:57287"/>
        <dbReference type="ChEBI" id="CHEBI:57379"/>
        <dbReference type="ChEBI" id="CHEBI:74151"/>
        <dbReference type="EC" id="2.3.1.225"/>
    </reaction>
</comment>
<reference evidence="12 13" key="1">
    <citation type="journal article" date="2014" name="PLoS Genet.">
        <title>The Genome of Spironucleus salmonicida Highlights a Fish Pathogen Adapted to Fluctuating Environments.</title>
        <authorList>
            <person name="Xu F."/>
            <person name="Jerlstrom-Hultqvist J."/>
            <person name="Einarsson E."/>
            <person name="Astvaldsson A."/>
            <person name="Svard S.G."/>
            <person name="Andersson J.O."/>
        </authorList>
    </citation>
    <scope>NUCLEOTIDE SEQUENCE</scope>
    <source>
        <strain evidence="13">ATCC 50377</strain>
    </source>
</reference>
<evidence type="ECO:0000256" key="3">
    <source>
        <dbReference type="ARBA" id="ARBA00022679"/>
    </source>
</evidence>
<dbReference type="PROSITE" id="PS50216">
    <property type="entry name" value="DHHC"/>
    <property type="match status" value="1"/>
</dbReference>
<dbReference type="EC" id="2.3.1.225" evidence="10"/>
<dbReference type="GeneID" id="94299073"/>
<proteinExistence type="inferred from homology"/>
<comment type="domain">
    <text evidence="10">The DHHC domain is required for palmitoyltransferase activity.</text>
</comment>
<dbReference type="GO" id="GO:0006612">
    <property type="term" value="P:protein targeting to membrane"/>
    <property type="evidence" value="ECO:0007669"/>
    <property type="project" value="TreeGrafter"/>
</dbReference>
<evidence type="ECO:0000256" key="5">
    <source>
        <dbReference type="ARBA" id="ARBA00022989"/>
    </source>
</evidence>
<evidence type="ECO:0000313" key="12">
    <source>
        <dbReference type="EMBL" id="EST43103.1"/>
    </source>
</evidence>
<dbReference type="PANTHER" id="PTHR22883">
    <property type="entry name" value="ZINC FINGER DHHC DOMAIN CONTAINING PROTEIN"/>
    <property type="match status" value="1"/>
</dbReference>
<dbReference type="InterPro" id="IPR001594">
    <property type="entry name" value="Palmitoyltrfase_DHHC"/>
</dbReference>
<dbReference type="EMBL" id="KI546146">
    <property type="protein sequence ID" value="EST43103.1"/>
    <property type="molecule type" value="Genomic_DNA"/>
</dbReference>
<evidence type="ECO:0000313" key="13">
    <source>
        <dbReference type="EMBL" id="KAH0572935.1"/>
    </source>
</evidence>
<dbReference type="GO" id="GO:0005794">
    <property type="term" value="C:Golgi apparatus"/>
    <property type="evidence" value="ECO:0007669"/>
    <property type="project" value="TreeGrafter"/>
</dbReference>
<evidence type="ECO:0000256" key="1">
    <source>
        <dbReference type="ARBA" id="ARBA00004127"/>
    </source>
</evidence>
<dbReference type="Pfam" id="PF01529">
    <property type="entry name" value="DHHC"/>
    <property type="match status" value="1"/>
</dbReference>
<keyword evidence="9 10" id="KW-0012">Acyltransferase</keyword>
<evidence type="ECO:0000256" key="9">
    <source>
        <dbReference type="ARBA" id="ARBA00023315"/>
    </source>
</evidence>
<dbReference type="OrthoDB" id="9909019at2759"/>
<dbReference type="GO" id="GO:0005783">
    <property type="term" value="C:endoplasmic reticulum"/>
    <property type="evidence" value="ECO:0007669"/>
    <property type="project" value="TreeGrafter"/>
</dbReference>
<evidence type="ECO:0000256" key="10">
    <source>
        <dbReference type="RuleBase" id="RU079119"/>
    </source>
</evidence>